<name>A0A9W6QTW0_9PSEU</name>
<dbReference type="Proteomes" id="UP001165136">
    <property type="component" value="Unassembled WGS sequence"/>
</dbReference>
<organism evidence="2 3">
    <name type="scientific">Amycolatopsis taiwanensis</name>
    <dbReference type="NCBI Taxonomy" id="342230"/>
    <lineage>
        <taxon>Bacteria</taxon>
        <taxon>Bacillati</taxon>
        <taxon>Actinomycetota</taxon>
        <taxon>Actinomycetes</taxon>
        <taxon>Pseudonocardiales</taxon>
        <taxon>Pseudonocardiaceae</taxon>
        <taxon>Amycolatopsis</taxon>
    </lineage>
</organism>
<accession>A0A9W6QTW0</accession>
<proteinExistence type="predicted"/>
<sequence>MTADRSTDTAGNLTMADTSLPDYRAATEQRTNATSQNRFSGSSRRCETRYPRGPVLRNSVHDHIRDHTLASERAVAAGGSTHTGCASTDWWR</sequence>
<feature type="compositionally biased region" description="Polar residues" evidence="1">
    <location>
        <begin position="8"/>
        <end position="17"/>
    </location>
</feature>
<evidence type="ECO:0000313" key="3">
    <source>
        <dbReference type="Proteomes" id="UP001165136"/>
    </source>
</evidence>
<keyword evidence="3" id="KW-1185">Reference proteome</keyword>
<reference evidence="2" key="1">
    <citation type="submission" date="2023-03" db="EMBL/GenBank/DDBJ databases">
        <title>Amycolatopsis taiwanensis NBRC 103393.</title>
        <authorList>
            <person name="Ichikawa N."/>
            <person name="Sato H."/>
            <person name="Tonouchi N."/>
        </authorList>
    </citation>
    <scope>NUCLEOTIDE SEQUENCE</scope>
    <source>
        <strain evidence="2">NBRC 103393</strain>
    </source>
</reference>
<comment type="caution">
    <text evidence="2">The sequence shown here is derived from an EMBL/GenBank/DDBJ whole genome shotgun (WGS) entry which is preliminary data.</text>
</comment>
<evidence type="ECO:0000313" key="2">
    <source>
        <dbReference type="EMBL" id="GLY63941.1"/>
    </source>
</evidence>
<feature type="compositionally biased region" description="Polar residues" evidence="1">
    <location>
        <begin position="28"/>
        <end position="43"/>
    </location>
</feature>
<dbReference type="AlphaFoldDB" id="A0A9W6QTW0"/>
<evidence type="ECO:0000256" key="1">
    <source>
        <dbReference type="SAM" id="MobiDB-lite"/>
    </source>
</evidence>
<protein>
    <submittedName>
        <fullName evidence="2">Uncharacterized protein</fullName>
    </submittedName>
</protein>
<feature type="region of interest" description="Disordered" evidence="1">
    <location>
        <begin position="1"/>
        <end position="54"/>
    </location>
</feature>
<gene>
    <name evidence="2" type="ORF">Atai01_05600</name>
</gene>
<dbReference type="EMBL" id="BSTI01000001">
    <property type="protein sequence ID" value="GLY63941.1"/>
    <property type="molecule type" value="Genomic_DNA"/>
</dbReference>